<dbReference type="AlphaFoldDB" id="A0A6B3VYA0"/>
<evidence type="ECO:0000313" key="4">
    <source>
        <dbReference type="Proteomes" id="UP000570010"/>
    </source>
</evidence>
<evidence type="ECO:0000313" key="1">
    <source>
        <dbReference type="EMBL" id="MBA4536878.1"/>
    </source>
</evidence>
<protein>
    <submittedName>
        <fullName evidence="2">YtzI protein</fullName>
    </submittedName>
</protein>
<dbReference type="Proteomes" id="UP000570010">
    <property type="component" value="Unassembled WGS sequence"/>
</dbReference>
<dbReference type="Proteomes" id="UP000472971">
    <property type="component" value="Unassembled WGS sequence"/>
</dbReference>
<accession>A0A6B3VYA0</accession>
<evidence type="ECO:0000313" key="3">
    <source>
        <dbReference type="Proteomes" id="UP000472971"/>
    </source>
</evidence>
<dbReference type="EMBL" id="JAAIWN010000012">
    <property type="protein sequence ID" value="NEY81245.1"/>
    <property type="molecule type" value="Genomic_DNA"/>
</dbReference>
<name>A0A6B3VYA0_9BACI</name>
<dbReference type="InterPro" id="IPR047753">
    <property type="entry name" value="YtzI-like"/>
</dbReference>
<evidence type="ECO:0000313" key="2">
    <source>
        <dbReference type="EMBL" id="NEY81245.1"/>
    </source>
</evidence>
<reference evidence="2 3" key="1">
    <citation type="submission" date="2020-02" db="EMBL/GenBank/DDBJ databases">
        <title>Bacillus aquiflavi sp. nov., isolated from yellow water of strong flavor Chinese baijiu in Yibin region of China.</title>
        <authorList>
            <person name="Xie J."/>
        </authorList>
    </citation>
    <scope>NUCLEOTIDE SEQUENCE [LARGE SCALE GENOMIC DNA]</scope>
    <source>
        <strain evidence="2 3">3H-10</strain>
    </source>
</reference>
<gene>
    <name evidence="2" type="primary">ytzI</name>
    <name evidence="2" type="ORF">G4D64_06880</name>
    <name evidence="1" type="ORF">H1Z61_06915</name>
</gene>
<sequence>MKIILILSILIVAVVLILTLFATSKAYSYKHTVDPIKEDDPQTNYYSDKEKVN</sequence>
<proteinExistence type="predicted"/>
<dbReference type="NCBIfam" id="NF033232">
    <property type="entry name" value="small_YtzI"/>
    <property type="match status" value="1"/>
</dbReference>
<dbReference type="EMBL" id="JACEIO010000012">
    <property type="protein sequence ID" value="MBA4536878.1"/>
    <property type="molecule type" value="Genomic_DNA"/>
</dbReference>
<reference evidence="1 4" key="2">
    <citation type="submission" date="2020-07" db="EMBL/GenBank/DDBJ databases">
        <authorList>
            <person name="Feng H."/>
        </authorList>
    </citation>
    <scope>NUCLEOTIDE SEQUENCE [LARGE SCALE GENOMIC DNA]</scope>
    <source>
        <strain evidence="4">s-12</strain>
        <strain evidence="1">S-12</strain>
    </source>
</reference>
<organism evidence="2 3">
    <name type="scientific">Bacillus aquiflavi</name>
    <dbReference type="NCBI Taxonomy" id="2672567"/>
    <lineage>
        <taxon>Bacteria</taxon>
        <taxon>Bacillati</taxon>
        <taxon>Bacillota</taxon>
        <taxon>Bacilli</taxon>
        <taxon>Bacillales</taxon>
        <taxon>Bacillaceae</taxon>
        <taxon>Bacillus</taxon>
    </lineage>
</organism>
<keyword evidence="3" id="KW-1185">Reference proteome</keyword>
<comment type="caution">
    <text evidence="2">The sequence shown here is derived from an EMBL/GenBank/DDBJ whole genome shotgun (WGS) entry which is preliminary data.</text>
</comment>
<dbReference type="RefSeq" id="WP_163241500.1">
    <property type="nucleotide sequence ID" value="NZ_CP082780.1"/>
</dbReference>